<evidence type="ECO:0000313" key="3">
    <source>
        <dbReference type="EMBL" id="OQR73544.1"/>
    </source>
</evidence>
<accession>A0A1V9XJ24</accession>
<protein>
    <submittedName>
        <fullName evidence="3">Uncharacterized protein</fullName>
    </submittedName>
</protein>
<keyword evidence="4" id="KW-1185">Reference proteome</keyword>
<name>A0A1V9XJ24_9ACAR</name>
<evidence type="ECO:0000256" key="1">
    <source>
        <dbReference type="SAM" id="MobiDB-lite"/>
    </source>
</evidence>
<keyword evidence="2" id="KW-1133">Transmembrane helix</keyword>
<reference evidence="3 4" key="1">
    <citation type="journal article" date="2017" name="Gigascience">
        <title>Draft genome of the honey bee ectoparasitic mite, Tropilaelaps mercedesae, is shaped by the parasitic life history.</title>
        <authorList>
            <person name="Dong X."/>
            <person name="Armstrong S.D."/>
            <person name="Xia D."/>
            <person name="Makepeace B.L."/>
            <person name="Darby A.C."/>
            <person name="Kadowaki T."/>
        </authorList>
    </citation>
    <scope>NUCLEOTIDE SEQUENCE [LARGE SCALE GENOMIC DNA]</scope>
    <source>
        <strain evidence="3">Wuxi-XJTLU</strain>
    </source>
</reference>
<keyword evidence="2" id="KW-0812">Transmembrane</keyword>
<keyword evidence="2" id="KW-0472">Membrane</keyword>
<organism evidence="3 4">
    <name type="scientific">Tropilaelaps mercedesae</name>
    <dbReference type="NCBI Taxonomy" id="418985"/>
    <lineage>
        <taxon>Eukaryota</taxon>
        <taxon>Metazoa</taxon>
        <taxon>Ecdysozoa</taxon>
        <taxon>Arthropoda</taxon>
        <taxon>Chelicerata</taxon>
        <taxon>Arachnida</taxon>
        <taxon>Acari</taxon>
        <taxon>Parasitiformes</taxon>
        <taxon>Mesostigmata</taxon>
        <taxon>Gamasina</taxon>
        <taxon>Dermanyssoidea</taxon>
        <taxon>Laelapidae</taxon>
        <taxon>Tropilaelaps</taxon>
    </lineage>
</organism>
<evidence type="ECO:0000256" key="2">
    <source>
        <dbReference type="SAM" id="Phobius"/>
    </source>
</evidence>
<evidence type="ECO:0000313" key="4">
    <source>
        <dbReference type="Proteomes" id="UP000192247"/>
    </source>
</evidence>
<comment type="caution">
    <text evidence="3">The sequence shown here is derived from an EMBL/GenBank/DDBJ whole genome shotgun (WGS) entry which is preliminary data.</text>
</comment>
<dbReference type="AlphaFoldDB" id="A0A1V9XJ24"/>
<dbReference type="InParanoid" id="A0A1V9XJ24"/>
<feature type="transmembrane region" description="Helical" evidence="2">
    <location>
        <begin position="32"/>
        <end position="51"/>
    </location>
</feature>
<dbReference type="EMBL" id="MNPL01009744">
    <property type="protein sequence ID" value="OQR73544.1"/>
    <property type="molecule type" value="Genomic_DNA"/>
</dbReference>
<sequence>MDDTYPESSMSFNTGSDEATGVPSKSGSSKKLCILIGVSMVALVAIVAFFLTRKSGLSERSLPPVRPTAPPNHKSVCTIKEREDVEGIMTMLHNVSVLIIESRKKGVVNMNYEYLAKIAVPLDLIDEGENLRYLVIVFATLPKAAAIIYRFFNCGTKNPQPILLHEYANSPVIERIYFDNVIPTAKQIGTFICQTEPVVIDGVNFDSAKITVLVEIDFATKKLTVKNCEATADTCVLVYTAYDKEMSPDRYDDMEVNFMSSWPSSLIKSDPDIKRYHGKQDLRGHAEEVTVETEYPELYLDGPPILVSHSFECIGTYEGFGEYLEQKII</sequence>
<feature type="region of interest" description="Disordered" evidence="1">
    <location>
        <begin position="1"/>
        <end position="28"/>
    </location>
</feature>
<gene>
    <name evidence="3" type="ORF">BIW11_09661</name>
</gene>
<dbReference type="Proteomes" id="UP000192247">
    <property type="component" value="Unassembled WGS sequence"/>
</dbReference>
<proteinExistence type="predicted"/>